<keyword evidence="2" id="KW-0732">Signal</keyword>
<evidence type="ECO:0000313" key="3">
    <source>
        <dbReference type="EMBL" id="CAI8029083.1"/>
    </source>
</evidence>
<comment type="caution">
    <text evidence="3">The sequence shown here is derived from an EMBL/GenBank/DDBJ whole genome shotgun (WGS) entry which is preliminary data.</text>
</comment>
<reference evidence="3" key="1">
    <citation type="submission" date="2023-03" db="EMBL/GenBank/DDBJ databases">
        <authorList>
            <person name="Steffen K."/>
            <person name="Cardenas P."/>
        </authorList>
    </citation>
    <scope>NUCLEOTIDE SEQUENCE</scope>
</reference>
<feature type="chain" id="PRO_5041449503" evidence="2">
    <location>
        <begin position="23"/>
        <end position="178"/>
    </location>
</feature>
<organism evidence="3 4">
    <name type="scientific">Geodia barretti</name>
    <name type="common">Barrett's horny sponge</name>
    <dbReference type="NCBI Taxonomy" id="519541"/>
    <lineage>
        <taxon>Eukaryota</taxon>
        <taxon>Metazoa</taxon>
        <taxon>Porifera</taxon>
        <taxon>Demospongiae</taxon>
        <taxon>Heteroscleromorpha</taxon>
        <taxon>Tetractinellida</taxon>
        <taxon>Astrophorina</taxon>
        <taxon>Geodiidae</taxon>
        <taxon>Geodia</taxon>
    </lineage>
</organism>
<feature type="compositionally biased region" description="Pro residues" evidence="1">
    <location>
        <begin position="32"/>
        <end position="63"/>
    </location>
</feature>
<dbReference type="EMBL" id="CASHTH010002381">
    <property type="protein sequence ID" value="CAI8029083.1"/>
    <property type="molecule type" value="Genomic_DNA"/>
</dbReference>
<feature type="compositionally biased region" description="Low complexity" evidence="1">
    <location>
        <begin position="157"/>
        <end position="178"/>
    </location>
</feature>
<protein>
    <submittedName>
        <fullName evidence="3">Uncharacterized protein</fullName>
    </submittedName>
</protein>
<gene>
    <name evidence="3" type="ORF">GBAR_LOCUS16544</name>
</gene>
<accession>A0AA35SFL1</accession>
<feature type="compositionally biased region" description="Basic and acidic residues" evidence="1">
    <location>
        <begin position="95"/>
        <end position="108"/>
    </location>
</feature>
<proteinExistence type="predicted"/>
<dbReference type="AlphaFoldDB" id="A0AA35SFL1"/>
<name>A0AA35SFL1_GEOBA</name>
<feature type="region of interest" description="Disordered" evidence="1">
    <location>
        <begin position="28"/>
        <end position="178"/>
    </location>
</feature>
<sequence>MKLAVSVLVVLVGSSLLQQVEAVRLNINGRPLPRPPSPPRPRPGVPIHPPLPIHPLPPCPPLDESPIDSDREEQFRIPPHLRLPPCFPQIDEAGDDKASGEKASEDKPSSGSGDGGSAEKDSVDKVEDEKTDDDEESTRPALGTFHGVPPRTRSRSSESSPKNPGRSGRQRGRNNQQP</sequence>
<evidence type="ECO:0000256" key="1">
    <source>
        <dbReference type="SAM" id="MobiDB-lite"/>
    </source>
</evidence>
<keyword evidence="4" id="KW-1185">Reference proteome</keyword>
<evidence type="ECO:0000256" key="2">
    <source>
        <dbReference type="SAM" id="SignalP"/>
    </source>
</evidence>
<feature type="compositionally biased region" description="Basic and acidic residues" evidence="1">
    <location>
        <begin position="117"/>
        <end position="128"/>
    </location>
</feature>
<dbReference type="Proteomes" id="UP001174909">
    <property type="component" value="Unassembled WGS sequence"/>
</dbReference>
<feature type="signal peptide" evidence="2">
    <location>
        <begin position="1"/>
        <end position="22"/>
    </location>
</feature>
<evidence type="ECO:0000313" key="4">
    <source>
        <dbReference type="Proteomes" id="UP001174909"/>
    </source>
</evidence>